<feature type="signal peptide" evidence="3">
    <location>
        <begin position="1"/>
        <end position="37"/>
    </location>
</feature>
<keyword evidence="1 3" id="KW-0732">Signal</keyword>
<keyword evidence="5" id="KW-1185">Reference proteome</keyword>
<dbReference type="PANTHER" id="PTHR44103:SF1">
    <property type="entry name" value="PROPROTEIN CONVERTASE P"/>
    <property type="match status" value="1"/>
</dbReference>
<evidence type="ECO:0000313" key="5">
    <source>
        <dbReference type="Proteomes" id="UP001229952"/>
    </source>
</evidence>
<proteinExistence type="predicted"/>
<dbReference type="Pfam" id="PF13517">
    <property type="entry name" value="FG-GAP_3"/>
    <property type="match status" value="1"/>
</dbReference>
<evidence type="ECO:0000313" key="4">
    <source>
        <dbReference type="EMBL" id="WLQ45402.1"/>
    </source>
</evidence>
<evidence type="ECO:0000256" key="1">
    <source>
        <dbReference type="ARBA" id="ARBA00022729"/>
    </source>
</evidence>
<feature type="chain" id="PRO_5047510178" evidence="3">
    <location>
        <begin position="38"/>
        <end position="588"/>
    </location>
</feature>
<name>A0ABY9IH59_9ACTN</name>
<dbReference type="RefSeq" id="WP_306092568.1">
    <property type="nucleotide sequence ID" value="NZ_CP120992.1"/>
</dbReference>
<sequence length="588" mass="61864">MEPGRSLPARTKRGRRIAACTALVLSAGILLAAPASADGPAAAPRGAAPRPAPDPAPQPTLVLPERTAQKPRAAGAEGASAVTVKPRFDVNRDGQSDFAYRTLDGELNVIQNRWQGGFPYLLERDEPNELAKDIVTPGDLDGNGMPEILTLSATGKLSLHQAVTNGVAGRATWSGTGWQKYNKVVAAGDLSGDGRGDVLARTPSGDLYAYRSTGSVDSEPFEAGVKVDSGWDSYDQIVGANDVNRDGIGDVFARTPAGDLYLYSGTGDITKPFKPRVKTGYGFNIYNQLVAMDDINGDGLGDIAARKPNGDVILYLASGYGTLDRTPVSGGTGWNTAGLFVGAGGNPDFGKHEVQAITNSGYSWWYKSRNNGQFFARSTGNPNGLPSGGMNLGTRGLASSLDNDGEPDPLWVHQGQLFTGGHFIGLGWDVYNSLTGPGDLSGDGKGDLLARDAKGNVYLYEGNGLGSKFTPKLKVGYGWDIYNKIVGAGDLSGDGLADVVARDTKGDLYLYQGTGKASAPFKARVKIGYGYNTYKLFAAPGDINGDGKADLIGVDGKGDLYRYTSTGTGTIAKRVKIGYGWDIYNNVS</sequence>
<evidence type="ECO:0000256" key="2">
    <source>
        <dbReference type="SAM" id="MobiDB-lite"/>
    </source>
</evidence>
<organism evidence="4 5">
    <name type="scientific">Streptomyces laculatispora</name>
    <dbReference type="NCBI Taxonomy" id="887464"/>
    <lineage>
        <taxon>Bacteria</taxon>
        <taxon>Bacillati</taxon>
        <taxon>Actinomycetota</taxon>
        <taxon>Actinomycetes</taxon>
        <taxon>Kitasatosporales</taxon>
        <taxon>Streptomycetaceae</taxon>
        <taxon>Streptomyces</taxon>
    </lineage>
</organism>
<dbReference type="PANTHER" id="PTHR44103">
    <property type="entry name" value="PROPROTEIN CONVERTASE P"/>
    <property type="match status" value="1"/>
</dbReference>
<accession>A0ABY9IH59</accession>
<gene>
    <name evidence="4" type="ORF">P8A22_23415</name>
</gene>
<protein>
    <submittedName>
        <fullName evidence="4">VCBS repeat-containing protein</fullName>
    </submittedName>
</protein>
<feature type="region of interest" description="Disordered" evidence="2">
    <location>
        <begin position="37"/>
        <end position="59"/>
    </location>
</feature>
<dbReference type="EMBL" id="CP120992">
    <property type="protein sequence ID" value="WLQ45402.1"/>
    <property type="molecule type" value="Genomic_DNA"/>
</dbReference>
<dbReference type="SUPFAM" id="SSF69318">
    <property type="entry name" value="Integrin alpha N-terminal domain"/>
    <property type="match status" value="2"/>
</dbReference>
<reference evidence="4 5" key="1">
    <citation type="submission" date="2023-03" db="EMBL/GenBank/DDBJ databases">
        <title>Isolation and description of six Streptomyces strains from soil environments, able to metabolize different microbial glucans.</title>
        <authorList>
            <person name="Widen T."/>
            <person name="Larsbrink J."/>
        </authorList>
    </citation>
    <scope>NUCLEOTIDE SEQUENCE [LARGE SCALE GENOMIC DNA]</scope>
    <source>
        <strain evidence="4 5">Mut2</strain>
    </source>
</reference>
<evidence type="ECO:0000256" key="3">
    <source>
        <dbReference type="SAM" id="SignalP"/>
    </source>
</evidence>
<dbReference type="InterPro" id="IPR028994">
    <property type="entry name" value="Integrin_alpha_N"/>
</dbReference>
<feature type="compositionally biased region" description="Low complexity" evidence="2">
    <location>
        <begin position="37"/>
        <end position="49"/>
    </location>
</feature>
<dbReference type="InterPro" id="IPR013517">
    <property type="entry name" value="FG-GAP"/>
</dbReference>
<dbReference type="Proteomes" id="UP001229952">
    <property type="component" value="Chromosome"/>
</dbReference>
<dbReference type="Gene3D" id="2.115.10.10">
    <property type="entry name" value="Tachylectin 2"/>
    <property type="match status" value="2"/>
</dbReference>